<reference evidence="2" key="1">
    <citation type="submission" date="2020-10" db="EMBL/GenBank/DDBJ databases">
        <authorList>
            <person name="Gilroy R."/>
        </authorList>
    </citation>
    <scope>NUCLEOTIDE SEQUENCE</scope>
    <source>
        <strain evidence="2">17213</strain>
    </source>
</reference>
<feature type="compositionally biased region" description="Basic and acidic residues" evidence="1">
    <location>
        <begin position="21"/>
        <end position="40"/>
    </location>
</feature>
<reference evidence="2" key="2">
    <citation type="journal article" date="2021" name="PeerJ">
        <title>Extensive microbial diversity within the chicken gut microbiome revealed by metagenomics and culture.</title>
        <authorList>
            <person name="Gilroy R."/>
            <person name="Ravi A."/>
            <person name="Getino M."/>
            <person name="Pursley I."/>
            <person name="Horton D.L."/>
            <person name="Alikhan N.F."/>
            <person name="Baker D."/>
            <person name="Gharbi K."/>
            <person name="Hall N."/>
            <person name="Watson M."/>
            <person name="Adriaenssens E.M."/>
            <person name="Foster-Nyarko E."/>
            <person name="Jarju S."/>
            <person name="Secka A."/>
            <person name="Antonio M."/>
            <person name="Oren A."/>
            <person name="Chaudhuri R.R."/>
            <person name="La Ragione R."/>
            <person name="Hildebrand F."/>
            <person name="Pallen M.J."/>
        </authorList>
    </citation>
    <scope>NUCLEOTIDE SEQUENCE</scope>
    <source>
        <strain evidence="2">17213</strain>
    </source>
</reference>
<dbReference type="Proteomes" id="UP000823631">
    <property type="component" value="Unassembled WGS sequence"/>
</dbReference>
<feature type="compositionally biased region" description="Low complexity" evidence="1">
    <location>
        <begin position="54"/>
        <end position="68"/>
    </location>
</feature>
<feature type="compositionally biased region" description="Basic and acidic residues" evidence="1">
    <location>
        <begin position="71"/>
        <end position="100"/>
    </location>
</feature>
<feature type="region of interest" description="Disordered" evidence="1">
    <location>
        <begin position="1"/>
        <end position="205"/>
    </location>
</feature>
<dbReference type="AlphaFoldDB" id="A0A9D9DCI0"/>
<accession>A0A9D9DCI0</accession>
<feature type="compositionally biased region" description="Low complexity" evidence="1">
    <location>
        <begin position="105"/>
        <end position="164"/>
    </location>
</feature>
<dbReference type="EMBL" id="JADINH010000131">
    <property type="protein sequence ID" value="MBO8415964.1"/>
    <property type="molecule type" value="Genomic_DNA"/>
</dbReference>
<evidence type="ECO:0000313" key="2">
    <source>
        <dbReference type="EMBL" id="MBO8415964.1"/>
    </source>
</evidence>
<organism evidence="2 3">
    <name type="scientific">Candidatus Avisuccinivibrio stercorigallinarum</name>
    <dbReference type="NCBI Taxonomy" id="2840704"/>
    <lineage>
        <taxon>Bacteria</taxon>
        <taxon>Pseudomonadati</taxon>
        <taxon>Pseudomonadota</taxon>
        <taxon>Gammaproteobacteria</taxon>
        <taxon>Aeromonadales</taxon>
        <taxon>Succinivibrionaceae</taxon>
        <taxon>Succinivibrionaceae incertae sedis</taxon>
        <taxon>Candidatus Avisuccinivibrio</taxon>
    </lineage>
</organism>
<proteinExistence type="predicted"/>
<evidence type="ECO:0000313" key="3">
    <source>
        <dbReference type="Proteomes" id="UP000823631"/>
    </source>
</evidence>
<evidence type="ECO:0000256" key="1">
    <source>
        <dbReference type="SAM" id="MobiDB-lite"/>
    </source>
</evidence>
<sequence>MEIASNYAVSVAPPSYQVATEEAKRDTRLREQIPEPKQAERSAAQSRAADERGGTQSTAQTMAAQSQGLKQAEEKLSSLKDNERRQEQHLGKAGTEDSRRTQGQQSTAANEAQKAAAQQQARQAQSAQNTQSAQQAQILGQDAAGQSRQAAAASASGAVSGSSVLQETQQKDERRTIRRNRDEPAQFRALADEHNHTELSPMSKRNAAVAGRYNSIVPRDSTGRNLDIAV</sequence>
<comment type="caution">
    <text evidence="2">The sequence shown here is derived from an EMBL/GenBank/DDBJ whole genome shotgun (WGS) entry which is preliminary data.</text>
</comment>
<gene>
    <name evidence="2" type="ORF">IAB19_06260</name>
</gene>
<name>A0A9D9DCI0_9GAMM</name>
<feature type="compositionally biased region" description="Basic and acidic residues" evidence="1">
    <location>
        <begin position="169"/>
        <end position="197"/>
    </location>
</feature>
<protein>
    <submittedName>
        <fullName evidence="2">Uncharacterized protein</fullName>
    </submittedName>
</protein>